<dbReference type="PIRSF" id="PIRSF033905">
    <property type="entry name" value="UCP033905"/>
    <property type="match status" value="1"/>
</dbReference>
<proteinExistence type="predicted"/>
<dbReference type="RefSeq" id="WP_105743792.1">
    <property type="nucleotide sequence ID" value="NZ_PVBR01000018.1"/>
</dbReference>
<keyword evidence="2" id="KW-1185">Reference proteome</keyword>
<organism evidence="1 2">
    <name type="scientific">Phyllobacterium phragmitis</name>
    <dbReference type="NCBI Taxonomy" id="2670329"/>
    <lineage>
        <taxon>Bacteria</taxon>
        <taxon>Pseudomonadati</taxon>
        <taxon>Pseudomonadota</taxon>
        <taxon>Alphaproteobacteria</taxon>
        <taxon>Hyphomicrobiales</taxon>
        <taxon>Phyllobacteriaceae</taxon>
        <taxon>Phyllobacterium</taxon>
    </lineage>
</organism>
<accession>A0A2S9IMA1</accession>
<reference evidence="1 2" key="1">
    <citation type="submission" date="2018-02" db="EMBL/GenBank/DDBJ databases">
        <title>The draft genome of Phyllobacterium sp. 1N-3.</title>
        <authorList>
            <person name="Liu L."/>
            <person name="Li L."/>
            <person name="Zhang X."/>
            <person name="Wang T."/>
            <person name="Liang L."/>
        </authorList>
    </citation>
    <scope>NUCLEOTIDE SEQUENCE [LARGE SCALE GENOMIC DNA]</scope>
    <source>
        <strain evidence="1 2">1N-3</strain>
    </source>
</reference>
<dbReference type="SUPFAM" id="SSF56529">
    <property type="entry name" value="FAH"/>
    <property type="match status" value="1"/>
</dbReference>
<dbReference type="Proteomes" id="UP000239434">
    <property type="component" value="Unassembled WGS sequence"/>
</dbReference>
<evidence type="ECO:0000313" key="2">
    <source>
        <dbReference type="Proteomes" id="UP000239434"/>
    </source>
</evidence>
<protein>
    <submittedName>
        <fullName evidence="1">GguC protein</fullName>
    </submittedName>
</protein>
<gene>
    <name evidence="1" type="ORF">C5748_20475</name>
</gene>
<dbReference type="Gene3D" id="3.90.850.10">
    <property type="entry name" value="Fumarylacetoacetase-like, C-terminal domain"/>
    <property type="match status" value="1"/>
</dbReference>
<evidence type="ECO:0000313" key="1">
    <source>
        <dbReference type="EMBL" id="PRD41654.1"/>
    </source>
</evidence>
<name>A0A2S9IMA1_9HYPH</name>
<dbReference type="AlphaFoldDB" id="A0A2S9IMA1"/>
<dbReference type="EMBL" id="PVBR01000018">
    <property type="protein sequence ID" value="PRD41654.1"/>
    <property type="molecule type" value="Genomic_DNA"/>
</dbReference>
<dbReference type="GO" id="GO:0003824">
    <property type="term" value="F:catalytic activity"/>
    <property type="evidence" value="ECO:0007669"/>
    <property type="project" value="InterPro"/>
</dbReference>
<dbReference type="InterPro" id="IPR009645">
    <property type="entry name" value="GguC"/>
</dbReference>
<sequence length="331" mass="36082">MNLVQLIGEKGKRQVAARTKDGFFVVRRTRSVLELAHTAVEGETTIAAAAEARGLGKAVDVDAAYDEGRLLLPIDAPDAAHIHLTGTGLTHLGSASTRDAMHKKASAQKKDENLTDSMKMFQMGIEAGKPEKGKAGVQPEWFYKGNGTMLAAPGAALLSPDFADDGGEEPEIAGIYLIGPDGTPFRLGFALANEFSDHIMERVNYLYLAHSKLRPCSVGPELRTGKLPAHISGTSRILRNGKPLWEKPFLSGEDNMSHTIANLEHHHFKYELFRQPGDIHIHMFGTATLSFADGIRTEPGDVFEIEAEEFGLPLRNPLQNSKPEKVKIKAL</sequence>
<dbReference type="InterPro" id="IPR036663">
    <property type="entry name" value="Fumarylacetoacetase_C_sf"/>
</dbReference>
<dbReference type="NCBIfam" id="NF040903">
    <property type="entry name" value="GguC"/>
    <property type="match status" value="1"/>
</dbReference>
<comment type="caution">
    <text evidence="1">The sequence shown here is derived from an EMBL/GenBank/DDBJ whole genome shotgun (WGS) entry which is preliminary data.</text>
</comment>